<name>A0A0K2U410_LEPSM</name>
<sequence length="88" mass="10272">MTDTADTRHVTKMFSRGWHQGCRRAKSVKKSSKELKRLIQKSLETEEIGFFNFWCQPTLTSLFHTFLIAFCTVWCETTDISCMGPHRP</sequence>
<dbReference type="EMBL" id="HACA01015070">
    <property type="protein sequence ID" value="CDW32431.1"/>
    <property type="molecule type" value="Transcribed_RNA"/>
</dbReference>
<proteinExistence type="predicted"/>
<reference evidence="1" key="1">
    <citation type="submission" date="2014-05" db="EMBL/GenBank/DDBJ databases">
        <authorList>
            <person name="Chronopoulou M."/>
        </authorList>
    </citation>
    <scope>NUCLEOTIDE SEQUENCE</scope>
    <source>
        <tissue evidence="1">Whole organism</tissue>
    </source>
</reference>
<dbReference type="AlphaFoldDB" id="A0A0K2U410"/>
<evidence type="ECO:0000313" key="1">
    <source>
        <dbReference type="EMBL" id="CDW32431.1"/>
    </source>
</evidence>
<organism evidence="1">
    <name type="scientific">Lepeophtheirus salmonis</name>
    <name type="common">Salmon louse</name>
    <name type="synonym">Caligus salmonis</name>
    <dbReference type="NCBI Taxonomy" id="72036"/>
    <lineage>
        <taxon>Eukaryota</taxon>
        <taxon>Metazoa</taxon>
        <taxon>Ecdysozoa</taxon>
        <taxon>Arthropoda</taxon>
        <taxon>Crustacea</taxon>
        <taxon>Multicrustacea</taxon>
        <taxon>Hexanauplia</taxon>
        <taxon>Copepoda</taxon>
        <taxon>Siphonostomatoida</taxon>
        <taxon>Caligidae</taxon>
        <taxon>Lepeophtheirus</taxon>
    </lineage>
</organism>
<accession>A0A0K2U410</accession>
<protein>
    <submittedName>
        <fullName evidence="1">Uncharacterized protein</fullName>
    </submittedName>
</protein>